<comment type="catalytic activity">
    <reaction evidence="1 8">
        <text>Hydrolyzes single-stranded DNA or mismatched double-stranded DNA and polynucleotides, releasing free uracil.</text>
        <dbReference type="EC" id="3.2.2.27"/>
    </reaction>
</comment>
<dbReference type="NCBIfam" id="NF003591">
    <property type="entry name" value="PRK05254.1-4"/>
    <property type="match status" value="1"/>
</dbReference>
<dbReference type="Proteomes" id="UP000176689">
    <property type="component" value="Unassembled WGS sequence"/>
</dbReference>
<dbReference type="Gene3D" id="3.40.470.10">
    <property type="entry name" value="Uracil-DNA glycosylase-like domain"/>
    <property type="match status" value="1"/>
</dbReference>
<comment type="similarity">
    <text evidence="3 8">Belongs to the uracil-DNA glycosylase (UDG) superfamily. UNG family.</text>
</comment>
<evidence type="ECO:0000256" key="3">
    <source>
        <dbReference type="ARBA" id="ARBA00008184"/>
    </source>
</evidence>
<name>A0A1F6E7A9_9BACT</name>
<evidence type="ECO:0000256" key="7">
    <source>
        <dbReference type="ARBA" id="ARBA00023204"/>
    </source>
</evidence>
<keyword evidence="5 8" id="KW-0227">DNA damage</keyword>
<evidence type="ECO:0000256" key="2">
    <source>
        <dbReference type="ARBA" id="ARBA00002631"/>
    </source>
</evidence>
<evidence type="ECO:0000256" key="5">
    <source>
        <dbReference type="ARBA" id="ARBA00022763"/>
    </source>
</evidence>
<dbReference type="Pfam" id="PF03167">
    <property type="entry name" value="UDG"/>
    <property type="match status" value="1"/>
</dbReference>
<evidence type="ECO:0000256" key="1">
    <source>
        <dbReference type="ARBA" id="ARBA00001400"/>
    </source>
</evidence>
<feature type="domain" description="Uracil-DNA glycosylase-like" evidence="9">
    <location>
        <begin position="56"/>
        <end position="219"/>
    </location>
</feature>
<keyword evidence="6 8" id="KW-0378">Hydrolase</keyword>
<proteinExistence type="inferred from homology"/>
<dbReference type="NCBIfam" id="TIGR00628">
    <property type="entry name" value="ung"/>
    <property type="match status" value="1"/>
</dbReference>
<evidence type="ECO:0000256" key="8">
    <source>
        <dbReference type="HAMAP-Rule" id="MF_00148"/>
    </source>
</evidence>
<dbReference type="CDD" id="cd10027">
    <property type="entry name" value="UDG-F1-like"/>
    <property type="match status" value="1"/>
</dbReference>
<evidence type="ECO:0000256" key="6">
    <source>
        <dbReference type="ARBA" id="ARBA00022801"/>
    </source>
</evidence>
<protein>
    <recommendedName>
        <fullName evidence="4 8">Uracil-DNA glycosylase</fullName>
        <shortName evidence="8">UDG</shortName>
        <ecNumber evidence="4 8">3.2.2.27</ecNumber>
    </recommendedName>
</protein>
<keyword evidence="7 8" id="KW-0234">DNA repair</keyword>
<comment type="function">
    <text evidence="2 8">Excises uracil residues from the DNA which can arise as a result of misincorporation of dUMP residues by DNA polymerase or due to deamination of cytosine.</text>
</comment>
<dbReference type="EMBL" id="MFLP01000030">
    <property type="protein sequence ID" value="OGG69593.1"/>
    <property type="molecule type" value="Genomic_DNA"/>
</dbReference>
<dbReference type="EC" id="3.2.2.27" evidence="4 8"/>
<dbReference type="AlphaFoldDB" id="A0A1F6E7A9"/>
<dbReference type="NCBIfam" id="NF003588">
    <property type="entry name" value="PRK05254.1-1"/>
    <property type="match status" value="1"/>
</dbReference>
<dbReference type="SMART" id="SM00986">
    <property type="entry name" value="UDG"/>
    <property type="match status" value="1"/>
</dbReference>
<keyword evidence="8" id="KW-0963">Cytoplasm</keyword>
<dbReference type="GO" id="GO:0004844">
    <property type="term" value="F:uracil DNA N-glycosylase activity"/>
    <property type="evidence" value="ECO:0007669"/>
    <property type="project" value="UniProtKB-UniRule"/>
</dbReference>
<accession>A0A1F6E7A9</accession>
<evidence type="ECO:0000259" key="9">
    <source>
        <dbReference type="SMART" id="SM00986"/>
    </source>
</evidence>
<dbReference type="GO" id="GO:0097510">
    <property type="term" value="P:base-excision repair, AP site formation via deaminated base removal"/>
    <property type="evidence" value="ECO:0007669"/>
    <property type="project" value="TreeGrafter"/>
</dbReference>
<evidence type="ECO:0000256" key="4">
    <source>
        <dbReference type="ARBA" id="ARBA00012030"/>
    </source>
</evidence>
<dbReference type="SUPFAM" id="SSF52141">
    <property type="entry name" value="Uracil-DNA glycosylase-like"/>
    <property type="match status" value="1"/>
</dbReference>
<organism evidence="10 11">
    <name type="scientific">Candidatus Kaiserbacteria bacterium RIFCSPHIGHO2_12_FULL_53_13</name>
    <dbReference type="NCBI Taxonomy" id="1798502"/>
    <lineage>
        <taxon>Bacteria</taxon>
        <taxon>Candidatus Kaiseribacteriota</taxon>
    </lineage>
</organism>
<sequence length="230" mass="25809">MEEKASNGVKMESSWKEALKDEFGQDYFKQLREFVKGEYQHAIVYPPPKNIFRAFELCPFDKVEVVILGQDPYHGPKQANGLCFAVSEGVSLPPSLQNVFKELSADCSLPFEALAKKGDLEHWAKQGVLLLNATLTVAARTPGSHQGKGWEEFTDAVIRKLSDERENLVFILWGNYAKAKGAHIDRTKHLVLESAHPSPFSAANGFFGSKPFSKTNEYLEAHDKKPIDWL</sequence>
<dbReference type="FunFam" id="3.40.470.10:FF:000001">
    <property type="entry name" value="Uracil-DNA glycosylase"/>
    <property type="match status" value="1"/>
</dbReference>
<gene>
    <name evidence="8" type="primary">ung</name>
    <name evidence="10" type="ORF">A3F27_00545</name>
</gene>
<dbReference type="InterPro" id="IPR002043">
    <property type="entry name" value="UDG_fam1"/>
</dbReference>
<evidence type="ECO:0000313" key="10">
    <source>
        <dbReference type="EMBL" id="OGG69593.1"/>
    </source>
</evidence>
<comment type="caution">
    <text evidence="10">The sequence shown here is derived from an EMBL/GenBank/DDBJ whole genome shotgun (WGS) entry which is preliminary data.</text>
</comment>
<dbReference type="NCBIfam" id="NF003589">
    <property type="entry name" value="PRK05254.1-2"/>
    <property type="match status" value="1"/>
</dbReference>
<dbReference type="PANTHER" id="PTHR11264">
    <property type="entry name" value="URACIL-DNA GLYCOSYLASE"/>
    <property type="match status" value="1"/>
</dbReference>
<dbReference type="InterPro" id="IPR036895">
    <property type="entry name" value="Uracil-DNA_glycosylase-like_sf"/>
</dbReference>
<dbReference type="GO" id="GO:0005737">
    <property type="term" value="C:cytoplasm"/>
    <property type="evidence" value="ECO:0007669"/>
    <property type="project" value="UniProtKB-SubCell"/>
</dbReference>
<reference evidence="10 11" key="1">
    <citation type="journal article" date="2016" name="Nat. Commun.">
        <title>Thousands of microbial genomes shed light on interconnected biogeochemical processes in an aquifer system.</title>
        <authorList>
            <person name="Anantharaman K."/>
            <person name="Brown C.T."/>
            <person name="Hug L.A."/>
            <person name="Sharon I."/>
            <person name="Castelle C.J."/>
            <person name="Probst A.J."/>
            <person name="Thomas B.C."/>
            <person name="Singh A."/>
            <person name="Wilkins M.J."/>
            <person name="Karaoz U."/>
            <person name="Brodie E.L."/>
            <person name="Williams K.H."/>
            <person name="Hubbard S.S."/>
            <person name="Banfield J.F."/>
        </authorList>
    </citation>
    <scope>NUCLEOTIDE SEQUENCE [LARGE SCALE GENOMIC DNA]</scope>
</reference>
<dbReference type="InterPro" id="IPR005122">
    <property type="entry name" value="Uracil-DNA_glycosylase-like"/>
</dbReference>
<dbReference type="NCBIfam" id="NF003592">
    <property type="entry name" value="PRK05254.1-5"/>
    <property type="match status" value="1"/>
</dbReference>
<dbReference type="PANTHER" id="PTHR11264:SF0">
    <property type="entry name" value="URACIL-DNA GLYCOSYLASE"/>
    <property type="match status" value="1"/>
</dbReference>
<evidence type="ECO:0000313" key="11">
    <source>
        <dbReference type="Proteomes" id="UP000176689"/>
    </source>
</evidence>
<dbReference type="SMART" id="SM00987">
    <property type="entry name" value="UreE_C"/>
    <property type="match status" value="1"/>
</dbReference>
<feature type="active site" description="Proton acceptor" evidence="8">
    <location>
        <position position="71"/>
    </location>
</feature>
<comment type="subcellular location">
    <subcellularLocation>
        <location evidence="8">Cytoplasm</location>
    </subcellularLocation>
</comment>
<dbReference type="HAMAP" id="MF_00148">
    <property type="entry name" value="UDG"/>
    <property type="match status" value="1"/>
</dbReference>